<protein>
    <recommendedName>
        <fullName evidence="5">Radical SAM core domain-containing protein</fullName>
    </recommendedName>
</protein>
<name>A0AAE3H8B8_9EURY</name>
<comment type="caution">
    <text evidence="6">The sequence shown here is derived from an EMBL/GenBank/DDBJ whole genome shotgun (WGS) entry which is preliminary data.</text>
</comment>
<dbReference type="GO" id="GO:0046872">
    <property type="term" value="F:metal ion binding"/>
    <property type="evidence" value="ECO:0007669"/>
    <property type="project" value="UniProtKB-KW"/>
</dbReference>
<dbReference type="Pfam" id="PF04055">
    <property type="entry name" value="Radical_SAM"/>
    <property type="match status" value="1"/>
</dbReference>
<dbReference type="SFLD" id="SFLDG01099">
    <property type="entry name" value="Uncharacterised_Radical_SAM_Su"/>
    <property type="match status" value="1"/>
</dbReference>
<dbReference type="InterPro" id="IPR013785">
    <property type="entry name" value="Aldolase_TIM"/>
</dbReference>
<gene>
    <name evidence="6" type="ORF">PV02_00490</name>
</gene>
<proteinExistence type="predicted"/>
<dbReference type="PANTHER" id="PTHR43075:SF1">
    <property type="entry name" value="FORMATE LYASE ACTIVATING ENZYME, PUTATIVE (AFU_ORTHOLOGUE AFUA_2G15630)-RELATED"/>
    <property type="match status" value="1"/>
</dbReference>
<dbReference type="InterPro" id="IPR040085">
    <property type="entry name" value="MJ0674-like"/>
</dbReference>
<evidence type="ECO:0000256" key="3">
    <source>
        <dbReference type="ARBA" id="ARBA00023004"/>
    </source>
</evidence>
<evidence type="ECO:0000256" key="4">
    <source>
        <dbReference type="ARBA" id="ARBA00023014"/>
    </source>
</evidence>
<dbReference type="GO" id="GO:0003824">
    <property type="term" value="F:catalytic activity"/>
    <property type="evidence" value="ECO:0007669"/>
    <property type="project" value="InterPro"/>
</dbReference>
<dbReference type="Gene3D" id="3.20.20.70">
    <property type="entry name" value="Aldolase class I"/>
    <property type="match status" value="1"/>
</dbReference>
<organism evidence="6 7">
    <name type="scientific">Methanolobus chelungpuianus</name>
    <dbReference type="NCBI Taxonomy" id="502115"/>
    <lineage>
        <taxon>Archaea</taxon>
        <taxon>Methanobacteriati</taxon>
        <taxon>Methanobacteriota</taxon>
        <taxon>Stenosarchaea group</taxon>
        <taxon>Methanomicrobia</taxon>
        <taxon>Methanosarcinales</taxon>
        <taxon>Methanosarcinaceae</taxon>
        <taxon>Methanolobus</taxon>
    </lineage>
</organism>
<dbReference type="EMBL" id="JTEO01000001">
    <property type="protein sequence ID" value="MCQ6961705.1"/>
    <property type="molecule type" value="Genomic_DNA"/>
</dbReference>
<keyword evidence="4" id="KW-0411">Iron-sulfur</keyword>
<dbReference type="AlphaFoldDB" id="A0AAE3H8B8"/>
<sequence>MPEPLFLKQYLKIANNGLPSRAGLLKRIPVVFNEDSGEEELWKIHDEHMGKYRKCKRRIYCFNEEISQAKAEKSLLDLKIRIAERVIGNCHLCRRRCGVDRNRGEKGFCRLTDTSRYAAEFLHMGEEPELVPSHTIFFTGCVFSCVCCQNWDISMHPERGREIGPVELARKIDQMRFKGARNLNLVTPTPHLNNMLKIIREISVNTPVVWNSNMYHSPEAGKLLEGVVDVFLADLKYGNNECALKYSKAGRYMETVASNLKFASSDAEILIRHLVLPGHLDCCTRKVVDWTSRNIPETRFNLMFQYRPEYLACRYPGIDRCLSRQETEKAIAMVKEAGLKDVLL</sequence>
<dbReference type="InterPro" id="IPR007197">
    <property type="entry name" value="rSAM"/>
</dbReference>
<keyword evidence="7" id="KW-1185">Reference proteome</keyword>
<evidence type="ECO:0000313" key="6">
    <source>
        <dbReference type="EMBL" id="MCQ6961705.1"/>
    </source>
</evidence>
<dbReference type="RefSeq" id="WP_256621352.1">
    <property type="nucleotide sequence ID" value="NZ_JTEO01000001.1"/>
</dbReference>
<evidence type="ECO:0000313" key="7">
    <source>
        <dbReference type="Proteomes" id="UP001206983"/>
    </source>
</evidence>
<reference evidence="6 7" key="1">
    <citation type="journal article" date="2011" name="Appl. Environ. Microbiol.">
        <title>Methanogenic archaea isolated from Taiwan's Chelungpu fault.</title>
        <authorList>
            <person name="Wu S.Y."/>
            <person name="Lai M.C."/>
        </authorList>
    </citation>
    <scope>NUCLEOTIDE SEQUENCE [LARGE SCALE GENOMIC DNA]</scope>
    <source>
        <strain evidence="6 7">St545Mb</strain>
    </source>
</reference>
<dbReference type="PANTHER" id="PTHR43075">
    <property type="entry name" value="FORMATE LYASE ACTIVATING ENZYME, PUTATIVE (AFU_ORTHOLOGUE AFUA_2G15630)-RELATED"/>
    <property type="match status" value="1"/>
</dbReference>
<dbReference type="SUPFAM" id="SSF102114">
    <property type="entry name" value="Radical SAM enzymes"/>
    <property type="match status" value="1"/>
</dbReference>
<evidence type="ECO:0000256" key="1">
    <source>
        <dbReference type="ARBA" id="ARBA00022691"/>
    </source>
</evidence>
<evidence type="ECO:0000259" key="5">
    <source>
        <dbReference type="Pfam" id="PF04055"/>
    </source>
</evidence>
<evidence type="ECO:0000256" key="2">
    <source>
        <dbReference type="ARBA" id="ARBA00022723"/>
    </source>
</evidence>
<dbReference type="InterPro" id="IPR058240">
    <property type="entry name" value="rSAM_sf"/>
</dbReference>
<keyword evidence="3" id="KW-0408">Iron</keyword>
<dbReference type="SFLD" id="SFLDS00029">
    <property type="entry name" value="Radical_SAM"/>
    <property type="match status" value="1"/>
</dbReference>
<keyword evidence="2" id="KW-0479">Metal-binding</keyword>
<dbReference type="GO" id="GO:0051536">
    <property type="term" value="F:iron-sulfur cluster binding"/>
    <property type="evidence" value="ECO:0007669"/>
    <property type="project" value="UniProtKB-KW"/>
</dbReference>
<feature type="domain" description="Radical SAM core" evidence="5">
    <location>
        <begin position="136"/>
        <end position="290"/>
    </location>
</feature>
<keyword evidence="1" id="KW-0949">S-adenosyl-L-methionine</keyword>
<accession>A0AAE3H8B8</accession>
<dbReference type="Proteomes" id="UP001206983">
    <property type="component" value="Unassembled WGS sequence"/>
</dbReference>